<gene>
    <name evidence="1" type="ORF">PISMIDRAFT_686135</name>
</gene>
<dbReference type="Proteomes" id="UP000054018">
    <property type="component" value="Unassembled WGS sequence"/>
</dbReference>
<keyword evidence="2" id="KW-1185">Reference proteome</keyword>
<reference evidence="2" key="2">
    <citation type="submission" date="2015-01" db="EMBL/GenBank/DDBJ databases">
        <title>Evolutionary Origins and Diversification of the Mycorrhizal Mutualists.</title>
        <authorList>
            <consortium name="DOE Joint Genome Institute"/>
            <consortium name="Mycorrhizal Genomics Consortium"/>
            <person name="Kohler A."/>
            <person name="Kuo A."/>
            <person name="Nagy L.G."/>
            <person name="Floudas D."/>
            <person name="Copeland A."/>
            <person name="Barry K.W."/>
            <person name="Cichocki N."/>
            <person name="Veneault-Fourrey C."/>
            <person name="LaButti K."/>
            <person name="Lindquist E.A."/>
            <person name="Lipzen A."/>
            <person name="Lundell T."/>
            <person name="Morin E."/>
            <person name="Murat C."/>
            <person name="Riley R."/>
            <person name="Ohm R."/>
            <person name="Sun H."/>
            <person name="Tunlid A."/>
            <person name="Henrissat B."/>
            <person name="Grigoriev I.V."/>
            <person name="Hibbett D.S."/>
            <person name="Martin F."/>
        </authorList>
    </citation>
    <scope>NUCLEOTIDE SEQUENCE [LARGE SCALE GENOMIC DNA]</scope>
    <source>
        <strain evidence="2">441</strain>
    </source>
</reference>
<evidence type="ECO:0000313" key="1">
    <source>
        <dbReference type="EMBL" id="KIK16669.1"/>
    </source>
</evidence>
<dbReference type="HOGENOM" id="CLU_2027648_0_0_1"/>
<dbReference type="AlphaFoldDB" id="A0A0C9YRZ5"/>
<organism evidence="1 2">
    <name type="scientific">Pisolithus microcarpus 441</name>
    <dbReference type="NCBI Taxonomy" id="765257"/>
    <lineage>
        <taxon>Eukaryota</taxon>
        <taxon>Fungi</taxon>
        <taxon>Dikarya</taxon>
        <taxon>Basidiomycota</taxon>
        <taxon>Agaricomycotina</taxon>
        <taxon>Agaricomycetes</taxon>
        <taxon>Agaricomycetidae</taxon>
        <taxon>Boletales</taxon>
        <taxon>Sclerodermatineae</taxon>
        <taxon>Pisolithaceae</taxon>
        <taxon>Pisolithus</taxon>
    </lineage>
</organism>
<dbReference type="EMBL" id="KN833850">
    <property type="protein sequence ID" value="KIK16669.1"/>
    <property type="molecule type" value="Genomic_DNA"/>
</dbReference>
<sequence length="122" mass="14148">MPVLPPANTLPPWIRQHPQSHRIESAYNICLDLETWIQCKVDLGTEMEKAMIHCRILGCLFHQLFISRHRTLRLGDRINRWSARRVAEVRGALLCVLPQSCPTKRPHRYPRLTRLACPSTTS</sequence>
<accession>A0A0C9YRZ5</accession>
<evidence type="ECO:0000313" key="2">
    <source>
        <dbReference type="Proteomes" id="UP000054018"/>
    </source>
</evidence>
<name>A0A0C9YRZ5_9AGAM</name>
<protein>
    <submittedName>
        <fullName evidence="1">Uncharacterized protein</fullName>
    </submittedName>
</protein>
<proteinExistence type="predicted"/>
<reference evidence="1 2" key="1">
    <citation type="submission" date="2014-04" db="EMBL/GenBank/DDBJ databases">
        <authorList>
            <consortium name="DOE Joint Genome Institute"/>
            <person name="Kuo A."/>
            <person name="Kohler A."/>
            <person name="Costa M.D."/>
            <person name="Nagy L.G."/>
            <person name="Floudas D."/>
            <person name="Copeland A."/>
            <person name="Barry K.W."/>
            <person name="Cichocki N."/>
            <person name="Veneault-Fourrey C."/>
            <person name="LaButti K."/>
            <person name="Lindquist E.A."/>
            <person name="Lipzen A."/>
            <person name="Lundell T."/>
            <person name="Morin E."/>
            <person name="Murat C."/>
            <person name="Sun H."/>
            <person name="Tunlid A."/>
            <person name="Henrissat B."/>
            <person name="Grigoriev I.V."/>
            <person name="Hibbett D.S."/>
            <person name="Martin F."/>
            <person name="Nordberg H.P."/>
            <person name="Cantor M.N."/>
            <person name="Hua S.X."/>
        </authorList>
    </citation>
    <scope>NUCLEOTIDE SEQUENCE [LARGE SCALE GENOMIC DNA]</scope>
    <source>
        <strain evidence="1 2">441</strain>
    </source>
</reference>